<feature type="domain" description="Amidohydrolase-related" evidence="2">
    <location>
        <begin position="51"/>
        <end position="391"/>
    </location>
</feature>
<evidence type="ECO:0000259" key="2">
    <source>
        <dbReference type="Pfam" id="PF01979"/>
    </source>
</evidence>
<dbReference type="SUPFAM" id="SSF51338">
    <property type="entry name" value="Composite domain of metallo-dependent hydrolases"/>
    <property type="match status" value="1"/>
</dbReference>
<evidence type="ECO:0000256" key="1">
    <source>
        <dbReference type="ARBA" id="ARBA00022801"/>
    </source>
</evidence>
<dbReference type="Proteomes" id="UP000051557">
    <property type="component" value="Unassembled WGS sequence"/>
</dbReference>
<keyword evidence="1" id="KW-0378">Hydrolase</keyword>
<dbReference type="EMBL" id="LIDM01000050">
    <property type="protein sequence ID" value="KRP32876.1"/>
    <property type="molecule type" value="Genomic_DNA"/>
</dbReference>
<protein>
    <recommendedName>
        <fullName evidence="2">Amidohydrolase-related domain-containing protein</fullName>
    </recommendedName>
</protein>
<dbReference type="Pfam" id="PF01979">
    <property type="entry name" value="Amidohydro_1"/>
    <property type="match status" value="1"/>
</dbReference>
<gene>
    <name evidence="3" type="ORF">ABS32_02160</name>
</gene>
<organism evidence="3 4">
    <name type="scientific">Verrucomicrobia subdivision 6 bacterium BACL9 MAG-120820-bin42</name>
    <dbReference type="NCBI Taxonomy" id="1655634"/>
    <lineage>
        <taxon>Bacteria</taxon>
        <taxon>Pseudomonadati</taxon>
        <taxon>Verrucomicrobiota</taxon>
        <taxon>Verrucomicrobiia</taxon>
        <taxon>Verrucomicrobiales</taxon>
        <taxon>Verrucomicrobia subdivision 6</taxon>
    </lineage>
</organism>
<dbReference type="AlphaFoldDB" id="A0A0R2XER3"/>
<proteinExistence type="predicted"/>
<sequence length="406" mass="45182">MLICAGALIESSGQIHRPGHLRMDREIITQIGTSLNSQVGEEVLHLPDLTLAPGWINLHAHLELASLFRELMPGKDFPFWLKQVLARLPGLNSETRRESIQRSAQDALRTGTTSIVSITSDLHAMAGLSSTAARVWWALEFMDIQSQPEVSATVERAMAWLSRNPANPWHLALSPHAPYTASPKLYQEILTSCSIHKIPFTTHLAESPEETSLLAGNETSFCDILPKEPPRTDFGKSQSPVAWCQTNQTLPEDAILAHGNELQPSDLPYLKERKVTLVHCPTSHEWFGRKSFPFQLLQNNGIPVSLGTDSPASSPNLPLDLRQEVRLFRQKYSHVSPHEAWQMITTIPARALGCESNLGNLQDGCWADWVGWRVPLDQDPYSAILESQDPAELTCVAGKITRHEKI</sequence>
<name>A0A0R2XER3_9BACT</name>
<dbReference type="PANTHER" id="PTHR43794:SF11">
    <property type="entry name" value="AMIDOHYDROLASE-RELATED DOMAIN-CONTAINING PROTEIN"/>
    <property type="match status" value="1"/>
</dbReference>
<comment type="caution">
    <text evidence="3">The sequence shown here is derived from an EMBL/GenBank/DDBJ whole genome shotgun (WGS) entry which is preliminary data.</text>
</comment>
<accession>A0A0R2XER3</accession>
<dbReference type="InterPro" id="IPR011059">
    <property type="entry name" value="Metal-dep_hydrolase_composite"/>
</dbReference>
<dbReference type="PANTHER" id="PTHR43794">
    <property type="entry name" value="AMINOHYDROLASE SSNA-RELATED"/>
    <property type="match status" value="1"/>
</dbReference>
<dbReference type="InterPro" id="IPR006680">
    <property type="entry name" value="Amidohydro-rel"/>
</dbReference>
<dbReference type="SUPFAM" id="SSF51556">
    <property type="entry name" value="Metallo-dependent hydrolases"/>
    <property type="match status" value="1"/>
</dbReference>
<evidence type="ECO:0000313" key="4">
    <source>
        <dbReference type="Proteomes" id="UP000051557"/>
    </source>
</evidence>
<reference evidence="3 4" key="1">
    <citation type="submission" date="2015-10" db="EMBL/GenBank/DDBJ databases">
        <title>Metagenome-Assembled Genomes uncover a global brackish microbiome.</title>
        <authorList>
            <person name="Hugerth L.W."/>
            <person name="Larsson J."/>
            <person name="Alneberg J."/>
            <person name="Lindh M.V."/>
            <person name="Legrand C."/>
            <person name="Pinhassi J."/>
            <person name="Andersson A.F."/>
        </authorList>
    </citation>
    <scope>NUCLEOTIDE SEQUENCE [LARGE SCALE GENOMIC DNA]</scope>
    <source>
        <strain evidence="3">BACL9 MAG-120820-bin42</strain>
    </source>
</reference>
<dbReference type="Gene3D" id="3.20.20.140">
    <property type="entry name" value="Metal-dependent hydrolases"/>
    <property type="match status" value="1"/>
</dbReference>
<dbReference type="InterPro" id="IPR032466">
    <property type="entry name" value="Metal_Hydrolase"/>
</dbReference>
<evidence type="ECO:0000313" key="3">
    <source>
        <dbReference type="EMBL" id="KRP32876.1"/>
    </source>
</evidence>
<dbReference type="InterPro" id="IPR050287">
    <property type="entry name" value="MTA/SAH_deaminase"/>
</dbReference>
<dbReference type="GO" id="GO:0016810">
    <property type="term" value="F:hydrolase activity, acting on carbon-nitrogen (but not peptide) bonds"/>
    <property type="evidence" value="ECO:0007669"/>
    <property type="project" value="InterPro"/>
</dbReference>